<dbReference type="Gene3D" id="1.20.1050.80">
    <property type="entry name" value="VPS9 domain"/>
    <property type="match status" value="1"/>
</dbReference>
<sequence length="1281" mass="143250">MDISAPAMAFQHISNALLADQNGDTQTAYVAYLFGINRLSERLIEDTESSPGSQSGSGLLTPAEREKHIVFILKCAERLNEIHGAISQADEPRKAMVSSAISSSKASPVQQKSQRVVPQNQAHKPAVPVSGAKPATVIRSEKGSVASSTESQAKKSWRGTSHSQSPMEKVKEENRRQMATYFKRIAKAKDQKEENRRQMATYFKRIAKVKDVRLKGEDQGGSNRRQMATYFKRIAKAKDQKIRSQLYLELQRRIQENLLVARKRQVLWEANQREVDEKANAEADSRFPEEPGRTLYVETKKYVEGEGGGAKQAPPPLSPDQPITNAAMTASIRKVLRDPNHPLTLFLQVSCDKVREKVAVVVERSTVSSETVEDMVALDDIGDEGGVQRLVDSLDAEDEDVRDDKEAEDEVQRLIRQAAQEMGEESDAPQPPEESQDDRLERLRRELGVARAGGPTNQKDEEAEDSLKKLRQKLEELRPWSDQKLREDLKAEKILSGVLSNEGGGGGLSSSSGRVGAQLADEIARQAKDIFPAAPQKKGKQKKSEDSWLSSEAKSLEEVAMLEKKMAEEKMAALQDDAMRRHLRDAVQDIRTDLGCLTGVFLTVIMNLDRSADRQNWENCYRFVMEELAELYFRPLSKNLLDLYSLVHWQDLMSLENGIRVEESEEPQEQQAGRPAFADSDVSRVKADFQKMIRDKGSPFAKIRVLTETLQFLSSQESMGSTVGADDLVPLLSTALVSTGLSEMAVHALFIEDFVSDTTGEVGYCLATLITVVEWLKEQGRAGNTDDLQTFSEVLEALRSGNELNLIFNMEGDRRVKVIPADFWIYEKFSDFLDPVIRFRSVGEIWVEDDSSTPTIVHDSVALYPTGDIILTSESVHAGDWANGSVRVFYSQLNSNGTRILKTFGGELQELGEPSDISISLGQHLVSVFEMTECSGFEELPEGFEFRYGHWIPLISEDVQDLLLNFIDRVIISPAEAVNTYSFSEDWTEIRLSDGYANVTDYRFSLPDEEIINLRSFNCSLGQSVRLFTRHQGLPTVVHNSSVDMFQALQQGAELVAHVDSSRCEVLQDDLEIHDFIMAHRIQEFRMASIQTIEFSSWDQKVFVNVRVPLDEEIALIRLSEYGQLIKAASDVRAGETILSCPFGTAFWTTSYDPSKTQVKSVEELYGLILEGQQFSLISDFSACEGSESIPASYNGWAGSKVYNPSMDAGQVLGTLEIRSPEDGRQIQHVVNWVLEGSGRIVYHFSTVDTTENQYQILEKAVVTCQVELELVAGDAKIFRS</sequence>
<feature type="compositionally biased region" description="Low complexity" evidence="1">
    <location>
        <begin position="98"/>
        <end position="107"/>
    </location>
</feature>
<proteinExistence type="predicted"/>
<protein>
    <submittedName>
        <fullName evidence="2">Uncharacterized protein</fullName>
    </submittedName>
</protein>
<dbReference type="Pfam" id="PF02204">
    <property type="entry name" value="VPS9"/>
    <property type="match status" value="1"/>
</dbReference>
<name>A0A7R8W9M0_9CRUS</name>
<feature type="region of interest" description="Disordered" evidence="1">
    <location>
        <begin position="92"/>
        <end position="173"/>
    </location>
</feature>
<evidence type="ECO:0000256" key="1">
    <source>
        <dbReference type="SAM" id="MobiDB-lite"/>
    </source>
</evidence>
<dbReference type="GO" id="GO:0005085">
    <property type="term" value="F:guanyl-nucleotide exchange factor activity"/>
    <property type="evidence" value="ECO:0007669"/>
    <property type="project" value="TreeGrafter"/>
</dbReference>
<dbReference type="InterPro" id="IPR051248">
    <property type="entry name" value="UPF0507/Ank_repeat_27"/>
</dbReference>
<dbReference type="InterPro" id="IPR003123">
    <property type="entry name" value="VPS9"/>
</dbReference>
<gene>
    <name evidence="2" type="ORF">CTOB1V02_LOCUS4844</name>
</gene>
<dbReference type="InterPro" id="IPR037191">
    <property type="entry name" value="VPS9_dom_sf"/>
</dbReference>
<dbReference type="GO" id="GO:0030133">
    <property type="term" value="C:transport vesicle"/>
    <property type="evidence" value="ECO:0007669"/>
    <property type="project" value="TreeGrafter"/>
</dbReference>
<dbReference type="SUPFAM" id="SSF109993">
    <property type="entry name" value="VPS9 domain"/>
    <property type="match status" value="1"/>
</dbReference>
<dbReference type="GO" id="GO:0045022">
    <property type="term" value="P:early endosome to late endosome transport"/>
    <property type="evidence" value="ECO:0007669"/>
    <property type="project" value="TreeGrafter"/>
</dbReference>
<dbReference type="PANTHER" id="PTHR24170:SF1">
    <property type="entry name" value="DOMAIN PROTEIN, PUTATIVE (AFU_ORTHOLOGUE AFUA_1G09870)-RELATED"/>
    <property type="match status" value="1"/>
</dbReference>
<dbReference type="GO" id="GO:0005769">
    <property type="term" value="C:early endosome"/>
    <property type="evidence" value="ECO:0007669"/>
    <property type="project" value="TreeGrafter"/>
</dbReference>
<dbReference type="PROSITE" id="PS51205">
    <property type="entry name" value="VPS9"/>
    <property type="match status" value="1"/>
</dbReference>
<dbReference type="GO" id="GO:0000149">
    <property type="term" value="F:SNARE binding"/>
    <property type="evidence" value="ECO:0007669"/>
    <property type="project" value="TreeGrafter"/>
</dbReference>
<dbReference type="GO" id="GO:0097422">
    <property type="term" value="C:tubular endosome"/>
    <property type="evidence" value="ECO:0007669"/>
    <property type="project" value="TreeGrafter"/>
</dbReference>
<accession>A0A7R8W9M0</accession>
<feature type="compositionally biased region" description="Basic and acidic residues" evidence="1">
    <location>
        <begin position="437"/>
        <end position="448"/>
    </location>
</feature>
<reference evidence="2" key="1">
    <citation type="submission" date="2020-11" db="EMBL/GenBank/DDBJ databases">
        <authorList>
            <person name="Tran Van P."/>
        </authorList>
    </citation>
    <scope>NUCLEOTIDE SEQUENCE</scope>
</reference>
<dbReference type="GO" id="GO:0005886">
    <property type="term" value="C:plasma membrane"/>
    <property type="evidence" value="ECO:0007669"/>
    <property type="project" value="TreeGrafter"/>
</dbReference>
<dbReference type="PANTHER" id="PTHR24170">
    <property type="entry name" value="ANKYRIN REPEAT DOMAIN-CONTAINING PROTEIN 27"/>
    <property type="match status" value="1"/>
</dbReference>
<organism evidence="2">
    <name type="scientific">Cyprideis torosa</name>
    <dbReference type="NCBI Taxonomy" id="163714"/>
    <lineage>
        <taxon>Eukaryota</taxon>
        <taxon>Metazoa</taxon>
        <taxon>Ecdysozoa</taxon>
        <taxon>Arthropoda</taxon>
        <taxon>Crustacea</taxon>
        <taxon>Oligostraca</taxon>
        <taxon>Ostracoda</taxon>
        <taxon>Podocopa</taxon>
        <taxon>Podocopida</taxon>
        <taxon>Cytherocopina</taxon>
        <taxon>Cytheroidea</taxon>
        <taxon>Cytherideidae</taxon>
        <taxon>Cyprideis</taxon>
    </lineage>
</organism>
<dbReference type="EMBL" id="OB660980">
    <property type="protein sequence ID" value="CAD7226933.1"/>
    <property type="molecule type" value="Genomic_DNA"/>
</dbReference>
<feature type="region of interest" description="Disordered" evidence="1">
    <location>
        <begin position="419"/>
        <end position="467"/>
    </location>
</feature>
<evidence type="ECO:0000313" key="2">
    <source>
        <dbReference type="EMBL" id="CAD7226933.1"/>
    </source>
</evidence>
<dbReference type="OrthoDB" id="10264848at2759"/>
<feature type="compositionally biased region" description="Polar residues" evidence="1">
    <location>
        <begin position="108"/>
        <end position="122"/>
    </location>
</feature>
<dbReference type="GO" id="GO:0005770">
    <property type="term" value="C:late endosome"/>
    <property type="evidence" value="ECO:0007669"/>
    <property type="project" value="TreeGrafter"/>
</dbReference>